<evidence type="ECO:0000313" key="1">
    <source>
        <dbReference type="EMBL" id="KHJ94704.1"/>
    </source>
</evidence>
<protein>
    <submittedName>
        <fullName evidence="1">Uncharacterized protein</fullName>
    </submittedName>
</protein>
<dbReference type="OrthoDB" id="5851099at2759"/>
<gene>
    <name evidence="1" type="ORF">OESDEN_05364</name>
</gene>
<proteinExistence type="predicted"/>
<name>A0A0B1TBS2_OESDE</name>
<dbReference type="AlphaFoldDB" id="A0A0B1TBS2"/>
<dbReference type="EMBL" id="KN550228">
    <property type="protein sequence ID" value="KHJ94704.1"/>
    <property type="molecule type" value="Genomic_DNA"/>
</dbReference>
<evidence type="ECO:0000313" key="2">
    <source>
        <dbReference type="Proteomes" id="UP000053660"/>
    </source>
</evidence>
<sequence>MQTSTPVSVVGKPSRQRLRDLEVMVSGISVISPEEETDGTTKEAASSLVNQSLAESTNTTMMSVGQVQKILKSAPSSSPATLLRALESQRKSRVRLKKVHSDKPPLPPKDLKGQYVLFVATLIA</sequence>
<accession>A0A0B1TBS2</accession>
<reference evidence="1 2" key="1">
    <citation type="submission" date="2014-03" db="EMBL/GenBank/DDBJ databases">
        <title>Draft genome of the hookworm Oesophagostomum dentatum.</title>
        <authorList>
            <person name="Mitreva M."/>
        </authorList>
    </citation>
    <scope>NUCLEOTIDE SEQUENCE [LARGE SCALE GENOMIC DNA]</scope>
    <source>
        <strain evidence="1 2">OD-Hann</strain>
    </source>
</reference>
<keyword evidence="2" id="KW-1185">Reference proteome</keyword>
<dbReference type="Proteomes" id="UP000053660">
    <property type="component" value="Unassembled WGS sequence"/>
</dbReference>
<organism evidence="1 2">
    <name type="scientific">Oesophagostomum dentatum</name>
    <name type="common">Nodular worm</name>
    <dbReference type="NCBI Taxonomy" id="61180"/>
    <lineage>
        <taxon>Eukaryota</taxon>
        <taxon>Metazoa</taxon>
        <taxon>Ecdysozoa</taxon>
        <taxon>Nematoda</taxon>
        <taxon>Chromadorea</taxon>
        <taxon>Rhabditida</taxon>
        <taxon>Rhabditina</taxon>
        <taxon>Rhabditomorpha</taxon>
        <taxon>Strongyloidea</taxon>
        <taxon>Strongylidae</taxon>
        <taxon>Oesophagostomum</taxon>
    </lineage>
</organism>